<dbReference type="EMBL" id="BQNB010010631">
    <property type="protein sequence ID" value="GJS79892.1"/>
    <property type="molecule type" value="Genomic_DNA"/>
</dbReference>
<gene>
    <name evidence="1" type="ORF">Tco_0729773</name>
</gene>
<protein>
    <submittedName>
        <fullName evidence="1">Uncharacterized protein</fullName>
    </submittedName>
</protein>
<organism evidence="1 2">
    <name type="scientific">Tanacetum coccineum</name>
    <dbReference type="NCBI Taxonomy" id="301880"/>
    <lineage>
        <taxon>Eukaryota</taxon>
        <taxon>Viridiplantae</taxon>
        <taxon>Streptophyta</taxon>
        <taxon>Embryophyta</taxon>
        <taxon>Tracheophyta</taxon>
        <taxon>Spermatophyta</taxon>
        <taxon>Magnoliopsida</taxon>
        <taxon>eudicotyledons</taxon>
        <taxon>Gunneridae</taxon>
        <taxon>Pentapetalae</taxon>
        <taxon>asterids</taxon>
        <taxon>campanulids</taxon>
        <taxon>Asterales</taxon>
        <taxon>Asteraceae</taxon>
        <taxon>Asteroideae</taxon>
        <taxon>Anthemideae</taxon>
        <taxon>Anthemidinae</taxon>
        <taxon>Tanacetum</taxon>
    </lineage>
</organism>
<evidence type="ECO:0000313" key="1">
    <source>
        <dbReference type="EMBL" id="GJS79892.1"/>
    </source>
</evidence>
<reference evidence="1" key="2">
    <citation type="submission" date="2022-01" db="EMBL/GenBank/DDBJ databases">
        <authorList>
            <person name="Yamashiro T."/>
            <person name="Shiraishi A."/>
            <person name="Satake H."/>
            <person name="Nakayama K."/>
        </authorList>
    </citation>
    <scope>NUCLEOTIDE SEQUENCE</scope>
</reference>
<dbReference type="Proteomes" id="UP001151760">
    <property type="component" value="Unassembled WGS sequence"/>
</dbReference>
<comment type="caution">
    <text evidence="1">The sequence shown here is derived from an EMBL/GenBank/DDBJ whole genome shotgun (WGS) entry which is preliminary data.</text>
</comment>
<proteinExistence type="predicted"/>
<reference evidence="1" key="1">
    <citation type="journal article" date="2022" name="Int. J. Mol. Sci.">
        <title>Draft Genome of Tanacetum Coccineum: Genomic Comparison of Closely Related Tanacetum-Family Plants.</title>
        <authorList>
            <person name="Yamashiro T."/>
            <person name="Shiraishi A."/>
            <person name="Nakayama K."/>
            <person name="Satake H."/>
        </authorList>
    </citation>
    <scope>NUCLEOTIDE SEQUENCE</scope>
</reference>
<sequence>MVYVRCPANRHSRGLGETRREYLCSFAPTARPTGGFRADYGFVGTLDAEIRCDLDREIGYGITDDTDEIYVRLDDTQDDRSLISGQLNLLRRDRRSHARTTRLIKSEARASHEAWVQSMDASDMTRSEVRALRTTVLAHQTEIRDLWAADRRRQAQLIEALTLMSTLQTQMVALQRQQIPARDLAHLDVQEEADSMHEWSCMVFDLDHLDNMRLLRYGHVERYIEWLLHGVYLVKIDVRMSFE</sequence>
<keyword evidence="2" id="KW-1185">Reference proteome</keyword>
<name>A0ABQ4YQQ8_9ASTR</name>
<evidence type="ECO:0000313" key="2">
    <source>
        <dbReference type="Proteomes" id="UP001151760"/>
    </source>
</evidence>
<accession>A0ABQ4YQQ8</accession>